<dbReference type="OrthoDB" id="165797at2"/>
<dbReference type="PROSITE" id="PS51257">
    <property type="entry name" value="PROKAR_LIPOPROTEIN"/>
    <property type="match status" value="1"/>
</dbReference>
<keyword evidence="3" id="KW-1185">Reference proteome</keyword>
<evidence type="ECO:0008006" key="4">
    <source>
        <dbReference type="Google" id="ProtNLM"/>
    </source>
</evidence>
<feature type="chain" id="PRO_5022094182" description="Nitrous oxide reductase" evidence="1">
    <location>
        <begin position="23"/>
        <end position="168"/>
    </location>
</feature>
<evidence type="ECO:0000313" key="2">
    <source>
        <dbReference type="EMBL" id="TQE96091.1"/>
    </source>
</evidence>
<dbReference type="AlphaFoldDB" id="A0A540VHC8"/>
<comment type="caution">
    <text evidence="2">The sequence shown here is derived from an EMBL/GenBank/DDBJ whole genome shotgun (WGS) entry which is preliminary data.</text>
</comment>
<accession>A0A540VHC8</accession>
<name>A0A540VHC8_9CHLR</name>
<keyword evidence="1" id="KW-0732">Signal</keyword>
<dbReference type="Pfam" id="PF05573">
    <property type="entry name" value="NosL"/>
    <property type="match status" value="1"/>
</dbReference>
<dbReference type="SUPFAM" id="SSF160387">
    <property type="entry name" value="NosL/MerB-like"/>
    <property type="match status" value="1"/>
</dbReference>
<proteinExistence type="predicted"/>
<dbReference type="InterPro" id="IPR008719">
    <property type="entry name" value="N2O_reductase_NosL"/>
</dbReference>
<sequence>MRQIGKILLLFLALSGILSGCARGSAEPAPPEIRYGEDICQECQMIISDPRFAAGYAYELGPGRYQSLAFDDIGDMLAHAARHPEHVIVAWYVHDYHSQEWLDATQAIYVRSSALHTPMGHGLAAFADRAAAEILAAEREGELLTWEELVAGLARPHPSSPHGEAHAK</sequence>
<organism evidence="2 3">
    <name type="scientific">Litorilinea aerophila</name>
    <dbReference type="NCBI Taxonomy" id="1204385"/>
    <lineage>
        <taxon>Bacteria</taxon>
        <taxon>Bacillati</taxon>
        <taxon>Chloroflexota</taxon>
        <taxon>Caldilineae</taxon>
        <taxon>Caldilineales</taxon>
        <taxon>Caldilineaceae</taxon>
        <taxon>Litorilinea</taxon>
    </lineage>
</organism>
<dbReference type="PANTHER" id="PTHR41247">
    <property type="entry name" value="HTH-TYPE TRANSCRIPTIONAL REPRESSOR YCNK"/>
    <property type="match status" value="1"/>
</dbReference>
<reference evidence="2 3" key="1">
    <citation type="submission" date="2019-06" db="EMBL/GenBank/DDBJ databases">
        <title>Genome sequence of Litorilinea aerophila BAA-2444.</title>
        <authorList>
            <person name="Maclea K.S."/>
            <person name="Maurais E.G."/>
            <person name="Iannazzi L.C."/>
        </authorList>
    </citation>
    <scope>NUCLEOTIDE SEQUENCE [LARGE SCALE GENOMIC DNA]</scope>
    <source>
        <strain evidence="2 3">ATCC BAA-2444</strain>
    </source>
</reference>
<evidence type="ECO:0000256" key="1">
    <source>
        <dbReference type="SAM" id="SignalP"/>
    </source>
</evidence>
<protein>
    <recommendedName>
        <fullName evidence="4">Nitrous oxide reductase</fullName>
    </recommendedName>
</protein>
<dbReference type="InParanoid" id="A0A540VHC8"/>
<dbReference type="Gene3D" id="3.30.70.2050">
    <property type="match status" value="1"/>
</dbReference>
<dbReference type="Proteomes" id="UP000317371">
    <property type="component" value="Unassembled WGS sequence"/>
</dbReference>
<dbReference type="EMBL" id="VIGC01000009">
    <property type="protein sequence ID" value="TQE96091.1"/>
    <property type="molecule type" value="Genomic_DNA"/>
</dbReference>
<evidence type="ECO:0000313" key="3">
    <source>
        <dbReference type="Proteomes" id="UP000317371"/>
    </source>
</evidence>
<dbReference type="PANTHER" id="PTHR41247:SF1">
    <property type="entry name" value="HTH-TYPE TRANSCRIPTIONAL REPRESSOR YCNK"/>
    <property type="match status" value="1"/>
</dbReference>
<dbReference type="RefSeq" id="WP_141609644.1">
    <property type="nucleotide sequence ID" value="NZ_VIGC02000009.1"/>
</dbReference>
<gene>
    <name evidence="2" type="ORF">FKZ61_08340</name>
</gene>
<feature type="signal peptide" evidence="1">
    <location>
        <begin position="1"/>
        <end position="22"/>
    </location>
</feature>